<evidence type="ECO:0000313" key="2">
    <source>
        <dbReference type="EMBL" id="BAR54258.1"/>
    </source>
</evidence>
<gene>
    <name evidence="2" type="ORF">NK6_1073</name>
</gene>
<dbReference type="AlphaFoldDB" id="A0A0E4BK77"/>
<dbReference type="EMBL" id="AP014685">
    <property type="protein sequence ID" value="BAR54258.1"/>
    <property type="molecule type" value="Genomic_DNA"/>
</dbReference>
<dbReference type="Proteomes" id="UP000063308">
    <property type="component" value="Chromosome"/>
</dbReference>
<protein>
    <submittedName>
        <fullName evidence="2">Uncharacterized protein</fullName>
    </submittedName>
</protein>
<proteinExistence type="predicted"/>
<organism evidence="2 3">
    <name type="scientific">Bradyrhizobium diazoefficiens</name>
    <dbReference type="NCBI Taxonomy" id="1355477"/>
    <lineage>
        <taxon>Bacteria</taxon>
        <taxon>Pseudomonadati</taxon>
        <taxon>Pseudomonadota</taxon>
        <taxon>Alphaproteobacteria</taxon>
        <taxon>Hyphomicrobiales</taxon>
        <taxon>Nitrobacteraceae</taxon>
        <taxon>Bradyrhizobium</taxon>
    </lineage>
</organism>
<accession>A0A0E4BK77</accession>
<name>A0A0E4BK77_9BRAD</name>
<evidence type="ECO:0000256" key="1">
    <source>
        <dbReference type="SAM" id="MobiDB-lite"/>
    </source>
</evidence>
<reference evidence="2 3" key="1">
    <citation type="submission" date="2014-11" db="EMBL/GenBank/DDBJ databases">
        <title>Symbiosis island explosion on the genome of extra-slow-growing strains of soybean bradyrhizobia with massive insertion sequences.</title>
        <authorList>
            <person name="Iida T."/>
            <person name="Minamisawa K."/>
        </authorList>
    </citation>
    <scope>NUCLEOTIDE SEQUENCE [LARGE SCALE GENOMIC DNA]</scope>
    <source>
        <strain evidence="2 3">NK6</strain>
    </source>
</reference>
<feature type="region of interest" description="Disordered" evidence="1">
    <location>
        <begin position="1"/>
        <end position="30"/>
    </location>
</feature>
<sequence length="30" mass="3479">MQLRNARGAMPRPAFDKSQMQPLHAENNRL</sequence>
<evidence type="ECO:0000313" key="3">
    <source>
        <dbReference type="Proteomes" id="UP000063308"/>
    </source>
</evidence>